<sequence>MGSGKTAAELVWQRQSCGAGKLWCFSLSGRLYDFPKPPAAQYGAGMGSARPSGVLQACLGDQCFQTASGIRRKYAVPPTGYSVWPAANGQWVIRGEPFDSRQSVSGMDKRHAFYFVRLSHSFISRFTDTG</sequence>
<dbReference type="EMBL" id="JAPQFL010000003">
    <property type="protein sequence ID" value="MDD9327839.1"/>
    <property type="molecule type" value="Genomic_DNA"/>
</dbReference>
<organism evidence="1">
    <name type="scientific">Neisseria leonii</name>
    <dbReference type="NCBI Taxonomy" id="2995413"/>
    <lineage>
        <taxon>Bacteria</taxon>
        <taxon>Pseudomonadati</taxon>
        <taxon>Pseudomonadota</taxon>
        <taxon>Betaproteobacteria</taxon>
        <taxon>Neisseriales</taxon>
        <taxon>Neisseriaceae</taxon>
        <taxon>Neisseria</taxon>
    </lineage>
</organism>
<keyword evidence="3" id="KW-1185">Reference proteome</keyword>
<dbReference type="AlphaFoldDB" id="A0A9X4E285"/>
<evidence type="ECO:0000313" key="3">
    <source>
        <dbReference type="Proteomes" id="UP001149607"/>
    </source>
</evidence>
<reference evidence="2" key="2">
    <citation type="submission" date="2024-02" db="EMBL/GenBank/DDBJ databases">
        <title>Neisseria leonii sp. nov.</title>
        <authorList>
            <person name="Boutroux M."/>
            <person name="Favre-Rochex S."/>
            <person name="Gorgette O."/>
            <person name="Touak G."/>
            <person name="Muhle E."/>
            <person name="Chesneau O."/>
            <person name="Clermont D."/>
            <person name="Rahi P."/>
        </authorList>
    </citation>
    <scope>NUCLEOTIDE SEQUENCE</scope>
    <source>
        <strain evidence="2">51.81</strain>
    </source>
</reference>
<accession>A0A9X4E285</accession>
<evidence type="ECO:0000313" key="1">
    <source>
        <dbReference type="EMBL" id="MDD9327839.1"/>
    </source>
</evidence>
<dbReference type="RefSeq" id="WP_274585012.1">
    <property type="nucleotide sequence ID" value="NZ_CP145811.1"/>
</dbReference>
<name>A0A9X4E285_9NEIS</name>
<reference evidence="1" key="1">
    <citation type="submission" date="2022-10" db="EMBL/GenBank/DDBJ databases">
        <authorList>
            <person name="Boutroux M."/>
        </authorList>
    </citation>
    <scope>NUCLEOTIDE SEQUENCE</scope>
    <source>
        <strain evidence="1">51.81</strain>
    </source>
</reference>
<gene>
    <name evidence="1" type="ORF">ORY91_001251</name>
    <name evidence="2" type="ORF">V9W64_06275</name>
</gene>
<protein>
    <submittedName>
        <fullName evidence="1">Uncharacterized protein</fullName>
    </submittedName>
</protein>
<dbReference type="Proteomes" id="UP001149607">
    <property type="component" value="Chromosome"/>
</dbReference>
<proteinExistence type="predicted"/>
<dbReference type="EMBL" id="CP146598">
    <property type="protein sequence ID" value="WWY02337.1"/>
    <property type="molecule type" value="Genomic_DNA"/>
</dbReference>
<evidence type="ECO:0000313" key="2">
    <source>
        <dbReference type="EMBL" id="WWY02337.1"/>
    </source>
</evidence>